<accession>A0ABC8V3U2</accession>
<organism evidence="1 2">
    <name type="scientific">Ilex paraguariensis</name>
    <name type="common">yerba mate</name>
    <dbReference type="NCBI Taxonomy" id="185542"/>
    <lineage>
        <taxon>Eukaryota</taxon>
        <taxon>Viridiplantae</taxon>
        <taxon>Streptophyta</taxon>
        <taxon>Embryophyta</taxon>
        <taxon>Tracheophyta</taxon>
        <taxon>Spermatophyta</taxon>
        <taxon>Magnoliopsida</taxon>
        <taxon>eudicotyledons</taxon>
        <taxon>Gunneridae</taxon>
        <taxon>Pentapetalae</taxon>
        <taxon>asterids</taxon>
        <taxon>campanulids</taxon>
        <taxon>Aquifoliales</taxon>
        <taxon>Aquifoliaceae</taxon>
        <taxon>Ilex</taxon>
    </lineage>
</organism>
<evidence type="ECO:0000313" key="2">
    <source>
        <dbReference type="Proteomes" id="UP001642360"/>
    </source>
</evidence>
<dbReference type="AlphaFoldDB" id="A0ABC8V3U2"/>
<dbReference type="Proteomes" id="UP001642360">
    <property type="component" value="Unassembled WGS sequence"/>
</dbReference>
<proteinExistence type="predicted"/>
<evidence type="ECO:0000313" key="1">
    <source>
        <dbReference type="EMBL" id="CAK9188000.1"/>
    </source>
</evidence>
<reference evidence="1 2" key="1">
    <citation type="submission" date="2024-02" db="EMBL/GenBank/DDBJ databases">
        <authorList>
            <person name="Vignale AGUSTIN F."/>
            <person name="Sosa J E."/>
            <person name="Modenutti C."/>
        </authorList>
    </citation>
    <scope>NUCLEOTIDE SEQUENCE [LARGE SCALE GENOMIC DNA]</scope>
</reference>
<protein>
    <submittedName>
        <fullName evidence="1">Uncharacterized protein</fullName>
    </submittedName>
</protein>
<comment type="caution">
    <text evidence="1">The sequence shown here is derived from an EMBL/GenBank/DDBJ whole genome shotgun (WGS) entry which is preliminary data.</text>
</comment>
<keyword evidence="2" id="KW-1185">Reference proteome</keyword>
<name>A0ABC8V3U2_9AQUA</name>
<feature type="non-terminal residue" evidence="1">
    <location>
        <position position="1"/>
    </location>
</feature>
<dbReference type="EMBL" id="CAUOFW020010246">
    <property type="protein sequence ID" value="CAK9188000.1"/>
    <property type="molecule type" value="Genomic_DNA"/>
</dbReference>
<gene>
    <name evidence="1" type="ORF">ILEXP_LOCUS58614</name>
</gene>
<sequence>KRHLIKIRALSKLGTTTTDCSKLKELYGSMKFSYFSSEVEDDDGAMASSKMVKDNGVQRINAPDLERSNFALEGRNNIPEIRNYSNDRGR</sequence>